<gene>
    <name evidence="9" type="ORF">UFOPK1726_00129</name>
</gene>
<organism evidence="9">
    <name type="scientific">freshwater metagenome</name>
    <dbReference type="NCBI Taxonomy" id="449393"/>
    <lineage>
        <taxon>unclassified sequences</taxon>
        <taxon>metagenomes</taxon>
        <taxon>ecological metagenomes</taxon>
    </lineage>
</organism>
<dbReference type="InterPro" id="IPR035906">
    <property type="entry name" value="MetI-like_sf"/>
</dbReference>
<dbReference type="GO" id="GO:0005886">
    <property type="term" value="C:plasma membrane"/>
    <property type="evidence" value="ECO:0007669"/>
    <property type="project" value="UniProtKB-SubCell"/>
</dbReference>
<dbReference type="InterPro" id="IPR000515">
    <property type="entry name" value="MetI-like"/>
</dbReference>
<feature type="transmembrane region" description="Helical" evidence="7">
    <location>
        <begin position="52"/>
        <end position="74"/>
    </location>
</feature>
<reference evidence="9" key="1">
    <citation type="submission" date="2020-05" db="EMBL/GenBank/DDBJ databases">
        <authorList>
            <person name="Chiriac C."/>
            <person name="Salcher M."/>
            <person name="Ghai R."/>
            <person name="Kavagutti S V."/>
        </authorList>
    </citation>
    <scope>NUCLEOTIDE SEQUENCE</scope>
</reference>
<evidence type="ECO:0000256" key="1">
    <source>
        <dbReference type="ARBA" id="ARBA00004651"/>
    </source>
</evidence>
<evidence type="ECO:0000259" key="8">
    <source>
        <dbReference type="PROSITE" id="PS50928"/>
    </source>
</evidence>
<evidence type="ECO:0000256" key="6">
    <source>
        <dbReference type="ARBA" id="ARBA00023136"/>
    </source>
</evidence>
<evidence type="ECO:0000313" key="9">
    <source>
        <dbReference type="EMBL" id="CAB4568367.1"/>
    </source>
</evidence>
<feature type="transmembrane region" description="Helical" evidence="7">
    <location>
        <begin position="112"/>
        <end position="133"/>
    </location>
</feature>
<feature type="transmembrane region" description="Helical" evidence="7">
    <location>
        <begin position="253"/>
        <end position="273"/>
    </location>
</feature>
<dbReference type="AlphaFoldDB" id="A0A6J6DWG0"/>
<accession>A0A6J6DWG0</accession>
<evidence type="ECO:0000256" key="2">
    <source>
        <dbReference type="ARBA" id="ARBA00022448"/>
    </source>
</evidence>
<dbReference type="EMBL" id="CAEZTT010000006">
    <property type="protein sequence ID" value="CAB4568367.1"/>
    <property type="molecule type" value="Genomic_DNA"/>
</dbReference>
<keyword evidence="6 7" id="KW-0472">Membrane</keyword>
<dbReference type="InterPro" id="IPR050809">
    <property type="entry name" value="UgpAE/MalFG_permease"/>
</dbReference>
<keyword evidence="2" id="KW-0813">Transport</keyword>
<feature type="transmembrane region" description="Helical" evidence="7">
    <location>
        <begin position="202"/>
        <end position="223"/>
    </location>
</feature>
<dbReference type="GO" id="GO:0055085">
    <property type="term" value="P:transmembrane transport"/>
    <property type="evidence" value="ECO:0007669"/>
    <property type="project" value="InterPro"/>
</dbReference>
<keyword evidence="3" id="KW-1003">Cell membrane</keyword>
<name>A0A6J6DWG0_9ZZZZ</name>
<evidence type="ECO:0000256" key="4">
    <source>
        <dbReference type="ARBA" id="ARBA00022692"/>
    </source>
</evidence>
<dbReference type="PANTHER" id="PTHR43227:SF8">
    <property type="entry name" value="DIACETYLCHITOBIOSE UPTAKE SYSTEM PERMEASE PROTEIN DASB"/>
    <property type="match status" value="1"/>
</dbReference>
<dbReference type="Gene3D" id="1.10.3720.10">
    <property type="entry name" value="MetI-like"/>
    <property type="match status" value="1"/>
</dbReference>
<sequence>MNVAMMIPQRSLWDTVLPNLTILGIAIAAFLGVIFLIFVLAERASNNVQNILKYIVFLAPAALLLLIGLIYPAIRTLIFSFMNANSSEFVGFDNYTWAFTIPEIRIVLRNTLIWTLLVPILSTGLGLAIAYMTDRMKRAAVIKSLIFMPMAISFVGAGIIWRFVYTYEANVNRPEIGLLSSIWRAMEWEPRNWLLEAPLNTLLLIVVMVWIQTGFAMVVLSAAMRNIPDEITEAALLDGTSNFRRFTRITIPMIRATIVVVLTTITIGTLKVFDIVRTMTGGNFQTNVIANEMYSQSFRQMNYGTGSALAIILFVAIIPIIIYNVRQLRLERTER</sequence>
<feature type="domain" description="ABC transmembrane type-1" evidence="8">
    <location>
        <begin position="108"/>
        <end position="324"/>
    </location>
</feature>
<dbReference type="CDD" id="cd06261">
    <property type="entry name" value="TM_PBP2"/>
    <property type="match status" value="1"/>
</dbReference>
<feature type="transmembrane region" description="Helical" evidence="7">
    <location>
        <begin position="20"/>
        <end position="40"/>
    </location>
</feature>
<dbReference type="PANTHER" id="PTHR43227">
    <property type="entry name" value="BLL4140 PROTEIN"/>
    <property type="match status" value="1"/>
</dbReference>
<evidence type="ECO:0000256" key="5">
    <source>
        <dbReference type="ARBA" id="ARBA00022989"/>
    </source>
</evidence>
<evidence type="ECO:0000256" key="7">
    <source>
        <dbReference type="SAM" id="Phobius"/>
    </source>
</evidence>
<proteinExistence type="predicted"/>
<keyword evidence="5 7" id="KW-1133">Transmembrane helix</keyword>
<feature type="transmembrane region" description="Helical" evidence="7">
    <location>
        <begin position="145"/>
        <end position="164"/>
    </location>
</feature>
<comment type="subcellular location">
    <subcellularLocation>
        <location evidence="1">Cell membrane</location>
        <topology evidence="1">Multi-pass membrane protein</topology>
    </subcellularLocation>
</comment>
<dbReference type="PROSITE" id="PS50928">
    <property type="entry name" value="ABC_TM1"/>
    <property type="match status" value="1"/>
</dbReference>
<protein>
    <submittedName>
        <fullName evidence="9">Unannotated protein</fullName>
    </submittedName>
</protein>
<keyword evidence="4 7" id="KW-0812">Transmembrane</keyword>
<dbReference type="Pfam" id="PF00528">
    <property type="entry name" value="BPD_transp_1"/>
    <property type="match status" value="1"/>
</dbReference>
<feature type="transmembrane region" description="Helical" evidence="7">
    <location>
        <begin position="303"/>
        <end position="325"/>
    </location>
</feature>
<dbReference type="SUPFAM" id="SSF161098">
    <property type="entry name" value="MetI-like"/>
    <property type="match status" value="1"/>
</dbReference>
<evidence type="ECO:0000256" key="3">
    <source>
        <dbReference type="ARBA" id="ARBA00022475"/>
    </source>
</evidence>